<dbReference type="Proteomes" id="UP000325081">
    <property type="component" value="Unassembled WGS sequence"/>
</dbReference>
<evidence type="ECO:0000313" key="4">
    <source>
        <dbReference type="EMBL" id="GER51622.1"/>
    </source>
</evidence>
<accession>A0A5A7R2R5</accession>
<dbReference type="Gene3D" id="2.60.34.10">
    <property type="entry name" value="Substrate Binding Domain Of DNAk, Chain A, domain 1"/>
    <property type="match status" value="2"/>
</dbReference>
<dbReference type="GO" id="GO:0140662">
    <property type="term" value="F:ATP-dependent protein folding chaperone"/>
    <property type="evidence" value="ECO:0007669"/>
    <property type="project" value="InterPro"/>
</dbReference>
<dbReference type="AlphaFoldDB" id="A0A5A7R2R5"/>
<dbReference type="GO" id="GO:0005524">
    <property type="term" value="F:ATP binding"/>
    <property type="evidence" value="ECO:0007669"/>
    <property type="project" value="UniProtKB-KW"/>
</dbReference>
<keyword evidence="5" id="KW-1185">Reference proteome</keyword>
<feature type="compositionally biased region" description="Polar residues" evidence="3">
    <location>
        <begin position="527"/>
        <end position="538"/>
    </location>
</feature>
<dbReference type="EMBL" id="BKCP01009737">
    <property type="protein sequence ID" value="GER51622.1"/>
    <property type="molecule type" value="Genomic_DNA"/>
</dbReference>
<feature type="region of interest" description="Disordered" evidence="3">
    <location>
        <begin position="31"/>
        <end position="78"/>
    </location>
</feature>
<keyword evidence="1" id="KW-0547">Nucleotide-binding</keyword>
<name>A0A5A7R2R5_STRAF</name>
<dbReference type="SUPFAM" id="SSF100920">
    <property type="entry name" value="Heat shock protein 70kD (HSP70), peptide-binding domain"/>
    <property type="match status" value="2"/>
</dbReference>
<evidence type="ECO:0000256" key="1">
    <source>
        <dbReference type="ARBA" id="ARBA00022741"/>
    </source>
</evidence>
<reference evidence="5" key="1">
    <citation type="journal article" date="2019" name="Curr. Biol.">
        <title>Genome Sequence of Striga asiatica Provides Insight into the Evolution of Plant Parasitism.</title>
        <authorList>
            <person name="Yoshida S."/>
            <person name="Kim S."/>
            <person name="Wafula E.K."/>
            <person name="Tanskanen J."/>
            <person name="Kim Y.M."/>
            <person name="Honaas L."/>
            <person name="Yang Z."/>
            <person name="Spallek T."/>
            <person name="Conn C.E."/>
            <person name="Ichihashi Y."/>
            <person name="Cheong K."/>
            <person name="Cui S."/>
            <person name="Der J.P."/>
            <person name="Gundlach H."/>
            <person name="Jiao Y."/>
            <person name="Hori C."/>
            <person name="Ishida J.K."/>
            <person name="Kasahara H."/>
            <person name="Kiba T."/>
            <person name="Kim M.S."/>
            <person name="Koo N."/>
            <person name="Laohavisit A."/>
            <person name="Lee Y.H."/>
            <person name="Lumba S."/>
            <person name="McCourt P."/>
            <person name="Mortimer J.C."/>
            <person name="Mutuku J.M."/>
            <person name="Nomura T."/>
            <person name="Sasaki-Sekimoto Y."/>
            <person name="Seto Y."/>
            <person name="Wang Y."/>
            <person name="Wakatake T."/>
            <person name="Sakakibara H."/>
            <person name="Demura T."/>
            <person name="Yamaguchi S."/>
            <person name="Yoneyama K."/>
            <person name="Manabe R.I."/>
            <person name="Nelson D.C."/>
            <person name="Schulman A.H."/>
            <person name="Timko M.P."/>
            <person name="dePamphilis C.W."/>
            <person name="Choi D."/>
            <person name="Shirasu K."/>
        </authorList>
    </citation>
    <scope>NUCLEOTIDE SEQUENCE [LARGE SCALE GENOMIC DNA]</scope>
    <source>
        <strain evidence="5">cv. UVA1</strain>
    </source>
</reference>
<evidence type="ECO:0000256" key="3">
    <source>
        <dbReference type="SAM" id="MobiDB-lite"/>
    </source>
</evidence>
<evidence type="ECO:0000313" key="5">
    <source>
        <dbReference type="Proteomes" id="UP000325081"/>
    </source>
</evidence>
<proteinExistence type="predicted"/>
<dbReference type="Pfam" id="PF00012">
    <property type="entry name" value="HSP70"/>
    <property type="match status" value="2"/>
</dbReference>
<feature type="region of interest" description="Disordered" evidence="3">
    <location>
        <begin position="166"/>
        <end position="225"/>
    </location>
</feature>
<organism evidence="4 5">
    <name type="scientific">Striga asiatica</name>
    <name type="common">Asiatic witchweed</name>
    <name type="synonym">Buchnera asiatica</name>
    <dbReference type="NCBI Taxonomy" id="4170"/>
    <lineage>
        <taxon>Eukaryota</taxon>
        <taxon>Viridiplantae</taxon>
        <taxon>Streptophyta</taxon>
        <taxon>Embryophyta</taxon>
        <taxon>Tracheophyta</taxon>
        <taxon>Spermatophyta</taxon>
        <taxon>Magnoliopsida</taxon>
        <taxon>eudicotyledons</taxon>
        <taxon>Gunneridae</taxon>
        <taxon>Pentapetalae</taxon>
        <taxon>asterids</taxon>
        <taxon>lamiids</taxon>
        <taxon>Lamiales</taxon>
        <taxon>Orobanchaceae</taxon>
        <taxon>Buchnereae</taxon>
        <taxon>Striga</taxon>
    </lineage>
</organism>
<keyword evidence="4" id="KW-0346">Stress response</keyword>
<feature type="compositionally biased region" description="Polar residues" evidence="3">
    <location>
        <begin position="188"/>
        <end position="199"/>
    </location>
</feature>
<dbReference type="InterPro" id="IPR013126">
    <property type="entry name" value="Hsp_70_fam"/>
</dbReference>
<feature type="region of interest" description="Disordered" evidence="3">
    <location>
        <begin position="505"/>
        <end position="564"/>
    </location>
</feature>
<gene>
    <name evidence="4" type="ORF">STAS_29015</name>
</gene>
<protein>
    <submittedName>
        <fullName evidence="4">Heat shock 70 kDa protein</fullName>
    </submittedName>
</protein>
<comment type="caution">
    <text evidence="4">The sequence shown here is derived from an EMBL/GenBank/DDBJ whole genome shotgun (WGS) entry which is preliminary data.</text>
</comment>
<evidence type="ECO:0000256" key="2">
    <source>
        <dbReference type="ARBA" id="ARBA00022840"/>
    </source>
</evidence>
<dbReference type="PANTHER" id="PTHR19375">
    <property type="entry name" value="HEAT SHOCK PROTEIN 70KDA"/>
    <property type="match status" value="1"/>
</dbReference>
<sequence length="853" mass="95838">MEEMKVRGQRLVLKDQEQREIHRGNFFFHHSSRPSFRERESATQADRTAESTCGGGKANGRVTEADSANDDGEGFQVTDDLSLPEATKKLLRSTSIEKVRIRGDDSAKMSRETVERDAISRQGKITILSSLKKDVHSVGYNVLNFFCYKTILWNLCGKKSAVMLPRRTQPTSRQAAIHRWRGKKSRVDQPTTSQQTSSAARGKKSRVEQPVTSQQPSSAADGTNIRFRAEPTIVRQVSVKDNRRLATQQSSSLPPRAVETEVFEGESILTKDCKMLEKFDLTGIPPAPRIVLSFTTITLNRGTLQIEVTFEVDANDILNVKAEDKASRKSEKITITNDKGRMSREEIDHMTIGVGLEVQDPGRTKEALERLDDKQNAKKYIRRKDFIILNNSHNATVAMSLVDQVALTAKGEEKLFFASSAKSLPRDSFTALSISLEMRLLTARSTTPFIIAEKKLELCCVAKRRLSFTETCRTMVGSARNLIFFCYKTILWNLCGKKSAVMLPRRTQPTSRQAAIHRWRGKKSRVDQPTTSQQTSSAARGKKSRVEQPVTSQQPSSAADSTNIRFRAEPTIVRQVSVKDNRRLATQQSSSLPPRAVETEVFEGERILTKDCKMLEKFDLTGIPPAPRIVLSFTTIILNRGTLQIEVTFEVDANDILNVKAEDKASRKSEKITITNDKGRMSREEIDHMTIGVGLEVQDPGRTKEALERLDDKQNAKKYIRRRDFIILNNSHNATVAMSLVDQVALTAKGEEKVSNWVPGYDKGDARLDARLRFGYQGATAQEEGEWFPPFMDLPPFPPLRTSQKFVLRLHAYSMEQSSLIVPSLGVRSLVTPKGTARGEYRTEGANRAKRRE</sequence>
<dbReference type="InterPro" id="IPR029047">
    <property type="entry name" value="HSP70_peptide-bd_sf"/>
</dbReference>
<feature type="compositionally biased region" description="Polar residues" evidence="3">
    <location>
        <begin position="549"/>
        <end position="564"/>
    </location>
</feature>
<feature type="compositionally biased region" description="Polar residues" evidence="3">
    <location>
        <begin position="210"/>
        <end position="221"/>
    </location>
</feature>
<keyword evidence="2" id="KW-0067">ATP-binding</keyword>